<dbReference type="EMBL" id="JPYA02000004">
    <property type="protein sequence ID" value="MEB3752017.1"/>
    <property type="molecule type" value="Genomic_DNA"/>
</dbReference>
<accession>A0ABU6BJI8</accession>
<evidence type="ECO:0000313" key="3">
    <source>
        <dbReference type="Proteomes" id="UP000029267"/>
    </source>
</evidence>
<evidence type="ECO:0000256" key="1">
    <source>
        <dbReference type="SAM" id="MobiDB-lite"/>
    </source>
</evidence>
<organism evidence="2 3">
    <name type="scientific">Geobacillus icigianus</name>
    <dbReference type="NCBI Taxonomy" id="1430331"/>
    <lineage>
        <taxon>Bacteria</taxon>
        <taxon>Bacillati</taxon>
        <taxon>Bacillota</taxon>
        <taxon>Bacilli</taxon>
        <taxon>Bacillales</taxon>
        <taxon>Anoxybacillaceae</taxon>
        <taxon>Geobacillus</taxon>
    </lineage>
</organism>
<feature type="region of interest" description="Disordered" evidence="1">
    <location>
        <begin position="20"/>
        <end position="42"/>
    </location>
</feature>
<comment type="caution">
    <text evidence="2">The sequence shown here is derived from an EMBL/GenBank/DDBJ whole genome shotgun (WGS) entry which is preliminary data.</text>
</comment>
<evidence type="ECO:0000313" key="2">
    <source>
        <dbReference type="EMBL" id="MEB3752017.1"/>
    </source>
</evidence>
<sequence>MDPLSFDFIDWIHAITLGRRQPSKRERERTRQNKNRFRQRNLIEGKRANEHDTSICSRCLLPYAGMTQIRFKGSKNFTAFFSQPGSRTPLADYAYDAITAHFLHFIASSAGRQSFFHCRLGRDLAPPFVSMFFSITPKNASASSASRPPFGPTMPTKKRFLRRKPSALALPPIR</sequence>
<name>A0ABU6BJI8_9BACL</name>
<gene>
    <name evidence="2" type="ORF">EP10_002889</name>
</gene>
<keyword evidence="3" id="KW-1185">Reference proteome</keyword>
<dbReference type="Proteomes" id="UP000029267">
    <property type="component" value="Unassembled WGS sequence"/>
</dbReference>
<protein>
    <submittedName>
        <fullName evidence="2">Uncharacterized protein</fullName>
    </submittedName>
</protein>
<reference evidence="2 3" key="1">
    <citation type="journal article" date="2014" name="Genome Announc.">
        <title>Draft Genome Sequence of Geobacillus icigianus Strain G1w1T Isolated from Hot Springs in the Valley of Geysers, Kamchatka (Russian Federation).</title>
        <authorList>
            <person name="Bryanskaya A.V."/>
            <person name="Rozanov A.S."/>
            <person name="Logacheva M.D."/>
            <person name="Kotenko A.V."/>
            <person name="Peltek S.E."/>
        </authorList>
    </citation>
    <scope>NUCLEOTIDE SEQUENCE [LARGE SCALE GENOMIC DNA]</scope>
    <source>
        <strain evidence="2 3">G1w1</strain>
    </source>
</reference>
<proteinExistence type="predicted"/>